<name>A0ABS9Z7H1_9HYPH</name>
<protein>
    <submittedName>
        <fullName evidence="3">Uncharacterized protein</fullName>
    </submittedName>
</protein>
<keyword evidence="2" id="KW-0732">Signal</keyword>
<organism evidence="3 4">
    <name type="scientific">Candidatus Rhodoblastus alkanivorans</name>
    <dbReference type="NCBI Taxonomy" id="2954117"/>
    <lineage>
        <taxon>Bacteria</taxon>
        <taxon>Pseudomonadati</taxon>
        <taxon>Pseudomonadota</taxon>
        <taxon>Alphaproteobacteria</taxon>
        <taxon>Hyphomicrobiales</taxon>
        <taxon>Rhodoblastaceae</taxon>
        <taxon>Rhodoblastus</taxon>
    </lineage>
</organism>
<gene>
    <name evidence="3" type="ORF">K2U94_11185</name>
</gene>
<comment type="caution">
    <text evidence="3">The sequence shown here is derived from an EMBL/GenBank/DDBJ whole genome shotgun (WGS) entry which is preliminary data.</text>
</comment>
<dbReference type="RefSeq" id="WP_243067285.1">
    <property type="nucleotide sequence ID" value="NZ_JAIVFP010000001.1"/>
</dbReference>
<feature type="compositionally biased region" description="Low complexity" evidence="1">
    <location>
        <begin position="807"/>
        <end position="816"/>
    </location>
</feature>
<feature type="region of interest" description="Disordered" evidence="1">
    <location>
        <begin position="769"/>
        <end position="822"/>
    </location>
</feature>
<dbReference type="Proteomes" id="UP001139104">
    <property type="component" value="Unassembled WGS sequence"/>
</dbReference>
<reference evidence="3" key="1">
    <citation type="journal article" date="2022" name="ISME J.">
        <title>Identification of active gaseous-alkane degraders at natural gas seeps.</title>
        <authorList>
            <person name="Farhan Ul Haque M."/>
            <person name="Hernandez M."/>
            <person name="Crombie A.T."/>
            <person name="Murrell J.C."/>
        </authorList>
    </citation>
    <scope>NUCLEOTIDE SEQUENCE</scope>
    <source>
        <strain evidence="3">PC2</strain>
    </source>
</reference>
<proteinExistence type="predicted"/>
<accession>A0ABS9Z7H1</accession>
<evidence type="ECO:0000256" key="1">
    <source>
        <dbReference type="SAM" id="MobiDB-lite"/>
    </source>
</evidence>
<keyword evidence="4" id="KW-1185">Reference proteome</keyword>
<evidence type="ECO:0000313" key="4">
    <source>
        <dbReference type="Proteomes" id="UP001139104"/>
    </source>
</evidence>
<dbReference type="EMBL" id="JAIVFP010000001">
    <property type="protein sequence ID" value="MCI4683325.1"/>
    <property type="molecule type" value="Genomic_DNA"/>
</dbReference>
<feature type="chain" id="PRO_5046035897" evidence="2">
    <location>
        <begin position="39"/>
        <end position="907"/>
    </location>
</feature>
<evidence type="ECO:0000313" key="3">
    <source>
        <dbReference type="EMBL" id="MCI4683325.1"/>
    </source>
</evidence>
<dbReference type="SUPFAM" id="SSF63825">
    <property type="entry name" value="YWTD domain"/>
    <property type="match status" value="1"/>
</dbReference>
<evidence type="ECO:0000256" key="2">
    <source>
        <dbReference type="SAM" id="SignalP"/>
    </source>
</evidence>
<sequence length="907" mass="93877">MTAPGRYPSLATAARAMRRLVVALALAQGFCSPAPAQAAQGVYAAGQAAVTGFSGALRPVQIAPGEDPDAQTFVDPDGPSLRVVDLRRMGGPPEAQLVGAPKTFTVPAKWIGQAFGVALDDHAPANIYVAASSAYGLSIVAPGPDGKIRHVRFGAGGARFMAAQWGPGGGPGSIWKIDGATGRVSLFANVATNGKPNSGAALGGLAYDAATKSLFVADRESGLIHRFGLNGADLGVYDHGAVALAAVGLPPAPMNAGSGVDISSPRFDSARPETWGYAPPEKRIFGLATHDHRLYYGVADGLRIWSVGLNADGSFGADPRIEIAVPPAAGPTEISGIKFDDLGRIYLAERPAPTGAQDFEALSTPPIGRVLRYAVIGVMESKQPIWQTAPDEYAIGFPERFRNANGGVAIGYSYDLDGNLNPASCGGFLWATGERLRDASDPKLAAMLGQKDASAINGLQGNPVWLIRRGDEPPLHSYFMDYADASPDPLARGHMGDVAILRSCAEKAALLTSGRPIAEAPPPPAAAPPAAPPKPLGRLLCQFRVCAPDQPACPPNYVWSLAARACAPGCAPQEILINGRCCAKADMRPGGACANNTPSTGIAQPKCGTTQTAIGPKHECCDNDHIYSGAGGEQLCCPTALNNGKCSPLIPKIPKQPCPDCCAPGYVSLNGSCCLQSQVAKSGKCCQAGQTPAPDGSQCLSLHRLPKFSFCCASGYVPAGGGTCCAIANLTSSGLCCAAPVDPNDRGHCPGKAEKKSLTPPPAIVPLTPLAPKACGPNERRTKAGACVPRKQRRISRPPVEPPPAIVPHAPAAPKACGPGERRNRAGACIPHGRRHMREPASGPPSAGARPMVCPPGWTVGPLGRRCWPPRRAPVAPQFHGGGRHISCPPGMTPGPMGMRCFPIRGR</sequence>
<feature type="signal peptide" evidence="2">
    <location>
        <begin position="1"/>
        <end position="38"/>
    </location>
</feature>